<dbReference type="RefSeq" id="WP_181616066.1">
    <property type="nucleotide sequence ID" value="NZ_BAABAM010000013.1"/>
</dbReference>
<proteinExistence type="predicted"/>
<dbReference type="EMBL" id="JACDUR010000011">
    <property type="protein sequence ID" value="MBA2897357.1"/>
    <property type="molecule type" value="Genomic_DNA"/>
</dbReference>
<gene>
    <name evidence="1" type="ORF">HNR30_008755</name>
</gene>
<keyword evidence="2" id="KW-1185">Reference proteome</keyword>
<evidence type="ECO:0000313" key="2">
    <source>
        <dbReference type="Proteomes" id="UP000530928"/>
    </source>
</evidence>
<sequence length="72" mass="7799">MSAPTFDTLLGEAAQIFADARARRDALTPEEAAAEAYVPGGLSLEDLTEKIRRQRQEARAARLAAERMPANA</sequence>
<dbReference type="AlphaFoldDB" id="A0A7W0CUA8"/>
<accession>A0A7W0CUA8</accession>
<organism evidence="1 2">
    <name type="scientific">Nonomuraea soli</name>
    <dbReference type="NCBI Taxonomy" id="1032476"/>
    <lineage>
        <taxon>Bacteria</taxon>
        <taxon>Bacillati</taxon>
        <taxon>Actinomycetota</taxon>
        <taxon>Actinomycetes</taxon>
        <taxon>Streptosporangiales</taxon>
        <taxon>Streptosporangiaceae</taxon>
        <taxon>Nonomuraea</taxon>
    </lineage>
</organism>
<comment type="caution">
    <text evidence="1">The sequence shown here is derived from an EMBL/GenBank/DDBJ whole genome shotgun (WGS) entry which is preliminary data.</text>
</comment>
<reference evidence="1 2" key="1">
    <citation type="submission" date="2020-07" db="EMBL/GenBank/DDBJ databases">
        <title>Genomic Encyclopedia of Type Strains, Phase IV (KMG-IV): sequencing the most valuable type-strain genomes for metagenomic binning, comparative biology and taxonomic classification.</title>
        <authorList>
            <person name="Goeker M."/>
        </authorList>
    </citation>
    <scope>NUCLEOTIDE SEQUENCE [LARGE SCALE GENOMIC DNA]</scope>
    <source>
        <strain evidence="1 2">DSM 45533</strain>
    </source>
</reference>
<protein>
    <submittedName>
        <fullName evidence="1">Uncharacterized protein</fullName>
    </submittedName>
</protein>
<dbReference type="Proteomes" id="UP000530928">
    <property type="component" value="Unassembled WGS sequence"/>
</dbReference>
<evidence type="ECO:0000313" key="1">
    <source>
        <dbReference type="EMBL" id="MBA2897357.1"/>
    </source>
</evidence>
<name>A0A7W0CUA8_9ACTN</name>